<comment type="caution">
    <text evidence="1">The sequence shown here is derived from an EMBL/GenBank/DDBJ whole genome shotgun (WGS) entry which is preliminary data.</text>
</comment>
<gene>
    <name evidence="1" type="ORF">M2A_0775</name>
</gene>
<name>A0A081B8A8_9HYPH</name>
<dbReference type="AlphaFoldDB" id="A0A081B8A8"/>
<dbReference type="EMBL" id="BBIO01000003">
    <property type="protein sequence ID" value="GAK44276.1"/>
    <property type="molecule type" value="Genomic_DNA"/>
</dbReference>
<evidence type="ECO:0000313" key="2">
    <source>
        <dbReference type="Proteomes" id="UP000028702"/>
    </source>
</evidence>
<dbReference type="STRING" id="1333998.M2A_0775"/>
<keyword evidence="2" id="KW-1185">Reference proteome</keyword>
<organism evidence="1 2">
    <name type="scientific">Tepidicaulis marinus</name>
    <dbReference type="NCBI Taxonomy" id="1333998"/>
    <lineage>
        <taxon>Bacteria</taxon>
        <taxon>Pseudomonadati</taxon>
        <taxon>Pseudomonadota</taxon>
        <taxon>Alphaproteobacteria</taxon>
        <taxon>Hyphomicrobiales</taxon>
        <taxon>Parvibaculaceae</taxon>
        <taxon>Tepidicaulis</taxon>
    </lineage>
</organism>
<dbReference type="Proteomes" id="UP000028702">
    <property type="component" value="Unassembled WGS sequence"/>
</dbReference>
<dbReference type="InterPro" id="IPR007362">
    <property type="entry name" value="DUF429"/>
</dbReference>
<sequence length="241" mass="26655">MIVAGADGCPAGWVLVLWQGPEGPPPQARLVKKLAEVLKWDERPAFLAVDMPIGLPEKAERGGRHCEREARARLGQRQSSVFSTPARAALAAEEFQEACRLNRAHSEPPRGVSKQCFNIFPKIRELAALVTPETQSWLRECHPELAFWAMNGEIPLHLPKKVKSAPAEPGLALRRGLLEKAGFPLTQLRAPAFKRKDVGKDDILDACACTWSAWRMSQGAEIRLPAEPRFNAEGLRMEISA</sequence>
<reference evidence="1 2" key="1">
    <citation type="submission" date="2014-07" db="EMBL/GenBank/DDBJ databases">
        <title>Tepidicaulis marinum gen. nov., sp. nov., a novel marine bacterium denitrifying nitrate to nitrous oxide strictly under microaerobic conditions.</title>
        <authorList>
            <person name="Takeuchi M."/>
            <person name="Yamagishi T."/>
            <person name="Kamagata Y."/>
            <person name="Oshima K."/>
            <person name="Hattori M."/>
            <person name="Katayama T."/>
            <person name="Hanada S."/>
            <person name="Tamaki H."/>
            <person name="Marumo K."/>
            <person name="Maeda H."/>
            <person name="Nedachi M."/>
            <person name="Iwasaki W."/>
            <person name="Suwa Y."/>
            <person name="Sakata S."/>
        </authorList>
    </citation>
    <scope>NUCLEOTIDE SEQUENCE [LARGE SCALE GENOMIC DNA]</scope>
    <source>
        <strain evidence="1 2">MA2</strain>
    </source>
</reference>
<accession>A0A081B8A8</accession>
<evidence type="ECO:0000313" key="1">
    <source>
        <dbReference type="EMBL" id="GAK44276.1"/>
    </source>
</evidence>
<dbReference type="Pfam" id="PF04250">
    <property type="entry name" value="DUF429"/>
    <property type="match status" value="1"/>
</dbReference>
<proteinExistence type="predicted"/>
<dbReference type="RefSeq" id="WP_045443251.1">
    <property type="nucleotide sequence ID" value="NZ_BBIO01000003.1"/>
</dbReference>
<protein>
    <submittedName>
        <fullName evidence="1">Conserved protein</fullName>
    </submittedName>
</protein>
<dbReference type="eggNOG" id="COG4923">
    <property type="taxonomic scope" value="Bacteria"/>
</dbReference>